<keyword evidence="3" id="KW-0611">Plant defense</keyword>
<dbReference type="Pfam" id="PF18052">
    <property type="entry name" value="Rx_N"/>
    <property type="match status" value="1"/>
</dbReference>
<dbReference type="EnsemblPlants" id="PGSC0003DMT400050619">
    <property type="protein sequence ID" value="PGSC0003DMT400050619"/>
    <property type="gene ID" value="PGSC0003DMG400019667"/>
</dbReference>
<sequence>MEIGLAVGGAFLSSALNVLFDRLAPNGELLKMFQKRKNDVQLLKKLKLTLLGLQAVLSDAENKQASNPSVSEWLNELRHAVDSAENLIEQVNYEALKLKVEGKHHNLAETSNQQVSDLNLCLSDDFFLKIKEKLEDTIETLKDLQEQIGLLGLKEHFGSTKQETRTPSTSLVDDSDIFGRQKE</sequence>
<keyword evidence="1" id="KW-0677">Repeat</keyword>
<dbReference type="eggNOG" id="KOG4658">
    <property type="taxonomic scope" value="Eukaryota"/>
</dbReference>
<dbReference type="PaxDb" id="4113-PGSC0003DMT400050619"/>
<reference evidence="7" key="2">
    <citation type="submission" date="2015-06" db="UniProtKB">
        <authorList>
            <consortium name="EnsemblPlants"/>
        </authorList>
    </citation>
    <scope>IDENTIFICATION</scope>
    <source>
        <strain evidence="7">DM1-3 516 R44</strain>
    </source>
</reference>
<dbReference type="HOGENOM" id="CLU_000837_20_1_1"/>
<evidence type="ECO:0000256" key="4">
    <source>
        <dbReference type="SAM" id="Coils"/>
    </source>
</evidence>
<evidence type="ECO:0000313" key="8">
    <source>
        <dbReference type="Proteomes" id="UP000011115"/>
    </source>
</evidence>
<keyword evidence="4" id="KW-0175">Coiled coil</keyword>
<organism evidence="7 8">
    <name type="scientific">Solanum tuberosum</name>
    <name type="common">Potato</name>
    <dbReference type="NCBI Taxonomy" id="4113"/>
    <lineage>
        <taxon>Eukaryota</taxon>
        <taxon>Viridiplantae</taxon>
        <taxon>Streptophyta</taxon>
        <taxon>Embryophyta</taxon>
        <taxon>Tracheophyta</taxon>
        <taxon>Spermatophyta</taxon>
        <taxon>Magnoliopsida</taxon>
        <taxon>eudicotyledons</taxon>
        <taxon>Gunneridae</taxon>
        <taxon>Pentapetalae</taxon>
        <taxon>asterids</taxon>
        <taxon>lamiids</taxon>
        <taxon>Solanales</taxon>
        <taxon>Solanaceae</taxon>
        <taxon>Solanoideae</taxon>
        <taxon>Solaneae</taxon>
        <taxon>Solanum</taxon>
    </lineage>
</organism>
<dbReference type="GO" id="GO:0000166">
    <property type="term" value="F:nucleotide binding"/>
    <property type="evidence" value="ECO:0007669"/>
    <property type="project" value="UniProtKB-KW"/>
</dbReference>
<feature type="region of interest" description="Disordered" evidence="5">
    <location>
        <begin position="159"/>
        <end position="183"/>
    </location>
</feature>
<proteinExistence type="predicted"/>
<evidence type="ECO:0000313" key="7">
    <source>
        <dbReference type="EnsemblPlants" id="PGSC0003DMT400050619"/>
    </source>
</evidence>
<reference evidence="8" key="1">
    <citation type="journal article" date="2011" name="Nature">
        <title>Genome sequence and analysis of the tuber crop potato.</title>
        <authorList>
            <consortium name="The Potato Genome Sequencing Consortium"/>
        </authorList>
    </citation>
    <scope>NUCLEOTIDE SEQUENCE [LARGE SCALE GENOMIC DNA]</scope>
    <source>
        <strain evidence="8">cv. DM1-3 516 R44</strain>
    </source>
</reference>
<dbReference type="Gene3D" id="1.20.5.4130">
    <property type="match status" value="1"/>
</dbReference>
<evidence type="ECO:0000256" key="1">
    <source>
        <dbReference type="ARBA" id="ARBA00022737"/>
    </source>
</evidence>
<feature type="coiled-coil region" evidence="4">
    <location>
        <begin position="43"/>
        <end position="101"/>
    </location>
</feature>
<dbReference type="GO" id="GO:0006952">
    <property type="term" value="P:defense response"/>
    <property type="evidence" value="ECO:0007669"/>
    <property type="project" value="UniProtKB-KW"/>
</dbReference>
<evidence type="ECO:0000256" key="3">
    <source>
        <dbReference type="ARBA" id="ARBA00022821"/>
    </source>
</evidence>
<evidence type="ECO:0000256" key="2">
    <source>
        <dbReference type="ARBA" id="ARBA00022741"/>
    </source>
</evidence>
<accession>M1BQL0</accession>
<dbReference type="InterPro" id="IPR041118">
    <property type="entry name" value="Rx_N"/>
</dbReference>
<evidence type="ECO:0000256" key="5">
    <source>
        <dbReference type="SAM" id="MobiDB-lite"/>
    </source>
</evidence>
<protein>
    <submittedName>
        <fullName evidence="7">Potato resistance I2GA-SH23-3</fullName>
    </submittedName>
</protein>
<dbReference type="OMA" id="LEMEAAC"/>
<dbReference type="Gramene" id="PGSC0003DMT400050619">
    <property type="protein sequence ID" value="PGSC0003DMT400050619"/>
    <property type="gene ID" value="PGSC0003DMG400019667"/>
</dbReference>
<keyword evidence="2" id="KW-0547">Nucleotide-binding</keyword>
<evidence type="ECO:0000259" key="6">
    <source>
        <dbReference type="Pfam" id="PF18052"/>
    </source>
</evidence>
<dbReference type="Proteomes" id="UP000011115">
    <property type="component" value="Unassembled WGS sequence"/>
</dbReference>
<name>M1BQL0_SOLTU</name>
<keyword evidence="8" id="KW-1185">Reference proteome</keyword>
<dbReference type="ExpressionAtlas" id="M1BQL0">
    <property type="expression patterns" value="baseline"/>
</dbReference>
<feature type="domain" description="Disease resistance N-terminal" evidence="6">
    <location>
        <begin position="11"/>
        <end position="104"/>
    </location>
</feature>
<dbReference type="InParanoid" id="M1BQL0"/>
<dbReference type="AlphaFoldDB" id="M1BQL0"/>